<proteinExistence type="predicted"/>
<name>A0A6C0B2Q9_9ZZZZ</name>
<dbReference type="EMBL" id="MN739053">
    <property type="protein sequence ID" value="QHS86330.1"/>
    <property type="molecule type" value="Genomic_DNA"/>
</dbReference>
<organism evidence="1">
    <name type="scientific">viral metagenome</name>
    <dbReference type="NCBI Taxonomy" id="1070528"/>
    <lineage>
        <taxon>unclassified sequences</taxon>
        <taxon>metagenomes</taxon>
        <taxon>organismal metagenomes</taxon>
    </lineage>
</organism>
<reference evidence="1" key="1">
    <citation type="journal article" date="2020" name="Nature">
        <title>Giant virus diversity and host interactions through global metagenomics.</title>
        <authorList>
            <person name="Schulz F."/>
            <person name="Roux S."/>
            <person name="Paez-Espino D."/>
            <person name="Jungbluth S."/>
            <person name="Walsh D.A."/>
            <person name="Denef V.J."/>
            <person name="McMahon K.D."/>
            <person name="Konstantinidis K.T."/>
            <person name="Eloe-Fadrosh E.A."/>
            <person name="Kyrpides N.C."/>
            <person name="Woyke T."/>
        </authorList>
    </citation>
    <scope>NUCLEOTIDE SEQUENCE</scope>
    <source>
        <strain evidence="1">GVMAG-M-3300009187-29</strain>
    </source>
</reference>
<sequence>MSIKKQLALNISVLPMEIIYIIKEFAFIDQTTVFIKNKKRELNQLVKNAVYSRKNTSVWTTETSETWLFAVYYEDITCFKLESGNCADCGQYFMNNSPKLMCHC</sequence>
<dbReference type="AlphaFoldDB" id="A0A6C0B2Q9"/>
<accession>A0A6C0B2Q9</accession>
<protein>
    <submittedName>
        <fullName evidence="1">Uncharacterized protein</fullName>
    </submittedName>
</protein>
<evidence type="ECO:0000313" key="1">
    <source>
        <dbReference type="EMBL" id="QHS86330.1"/>
    </source>
</evidence>